<comment type="caution">
    <text evidence="13">The sequence shown here is derived from an EMBL/GenBank/DDBJ whole genome shotgun (WGS) entry which is preliminary data.</text>
</comment>
<reference evidence="13 14" key="1">
    <citation type="submission" date="2019-03" db="EMBL/GenBank/DDBJ databases">
        <title>Genomic Encyclopedia of Type Strains, Phase IV (KMG-IV): sequencing the most valuable type-strain genomes for metagenomic binning, comparative biology and taxonomic classification.</title>
        <authorList>
            <person name="Goeker M."/>
        </authorList>
    </citation>
    <scope>NUCLEOTIDE SEQUENCE [LARGE SCALE GENOMIC DNA]</scope>
    <source>
        <strain evidence="13 14">DSM 45707</strain>
    </source>
</reference>
<evidence type="ECO:0000256" key="7">
    <source>
        <dbReference type="ARBA" id="ARBA00022619"/>
    </source>
</evidence>
<dbReference type="SUPFAM" id="SSF63380">
    <property type="entry name" value="Riboflavin synthase domain-like"/>
    <property type="match status" value="2"/>
</dbReference>
<dbReference type="NCBIfam" id="NF006767">
    <property type="entry name" value="PRK09289.1"/>
    <property type="match status" value="1"/>
</dbReference>
<dbReference type="NCBIfam" id="TIGR00187">
    <property type="entry name" value="ribE"/>
    <property type="match status" value="1"/>
</dbReference>
<feature type="repeat" description="Lumazine-binding" evidence="11">
    <location>
        <begin position="1"/>
        <end position="96"/>
    </location>
</feature>
<dbReference type="AlphaFoldDB" id="A0A4R3L9T9"/>
<dbReference type="FunFam" id="2.40.30.20:FF:000003">
    <property type="entry name" value="Riboflavin synthase, alpha subunit"/>
    <property type="match status" value="1"/>
</dbReference>
<evidence type="ECO:0000259" key="12">
    <source>
        <dbReference type="PROSITE" id="PS51177"/>
    </source>
</evidence>
<proteinExistence type="predicted"/>
<comment type="subunit">
    <text evidence="4">Homotrimer.</text>
</comment>
<protein>
    <recommendedName>
        <fullName evidence="6 10">Riboflavin synthase</fullName>
        <ecNumber evidence="5 10">2.5.1.9</ecNumber>
    </recommendedName>
</protein>
<evidence type="ECO:0000256" key="9">
    <source>
        <dbReference type="ARBA" id="ARBA00022737"/>
    </source>
</evidence>
<keyword evidence="8" id="KW-0808">Transferase</keyword>
<dbReference type="InterPro" id="IPR023366">
    <property type="entry name" value="ATP_synth_asu-like_sf"/>
</dbReference>
<dbReference type="Pfam" id="PF00677">
    <property type="entry name" value="Lum_binding"/>
    <property type="match status" value="2"/>
</dbReference>
<accession>A0A4R3L9T9</accession>
<dbReference type="GO" id="GO:0009231">
    <property type="term" value="P:riboflavin biosynthetic process"/>
    <property type="evidence" value="ECO:0007669"/>
    <property type="project" value="UniProtKB-KW"/>
</dbReference>
<name>A0A4R3L9T9_9BACL</name>
<comment type="pathway">
    <text evidence="3">Cofactor biosynthesis; riboflavin biosynthesis; riboflavin from 2-hydroxy-3-oxobutyl phosphate and 5-amino-6-(D-ribitylamino)uracil: step 2/2.</text>
</comment>
<dbReference type="EC" id="2.5.1.9" evidence="5 10"/>
<dbReference type="Gene3D" id="2.40.30.20">
    <property type="match status" value="2"/>
</dbReference>
<evidence type="ECO:0000256" key="8">
    <source>
        <dbReference type="ARBA" id="ARBA00022679"/>
    </source>
</evidence>
<keyword evidence="9" id="KW-0677">Repeat</keyword>
<feature type="domain" description="Lumazine-binding" evidence="12">
    <location>
        <begin position="97"/>
        <end position="193"/>
    </location>
</feature>
<dbReference type="CDD" id="cd00402">
    <property type="entry name" value="Riboflavin_synthase_like"/>
    <property type="match status" value="1"/>
</dbReference>
<dbReference type="PIRSF" id="PIRSF000498">
    <property type="entry name" value="Riboflavin_syn_A"/>
    <property type="match status" value="1"/>
</dbReference>
<dbReference type="InterPro" id="IPR001783">
    <property type="entry name" value="Lumazine-bd"/>
</dbReference>
<dbReference type="PANTHER" id="PTHR21098:SF12">
    <property type="entry name" value="RIBOFLAVIN SYNTHASE"/>
    <property type="match status" value="1"/>
</dbReference>
<organism evidence="13 14">
    <name type="scientific">Hazenella coriacea</name>
    <dbReference type="NCBI Taxonomy" id="1179467"/>
    <lineage>
        <taxon>Bacteria</taxon>
        <taxon>Bacillati</taxon>
        <taxon>Bacillota</taxon>
        <taxon>Bacilli</taxon>
        <taxon>Bacillales</taxon>
        <taxon>Thermoactinomycetaceae</taxon>
        <taxon>Hazenella</taxon>
    </lineage>
</organism>
<evidence type="ECO:0000256" key="6">
    <source>
        <dbReference type="ARBA" id="ARBA00013950"/>
    </source>
</evidence>
<evidence type="ECO:0000256" key="2">
    <source>
        <dbReference type="ARBA" id="ARBA00002803"/>
    </source>
</evidence>
<evidence type="ECO:0000256" key="11">
    <source>
        <dbReference type="PROSITE-ProRule" id="PRU00524"/>
    </source>
</evidence>
<dbReference type="InterPro" id="IPR017938">
    <property type="entry name" value="Riboflavin_synthase-like_b-brl"/>
</dbReference>
<feature type="repeat" description="Lumazine-binding" evidence="11">
    <location>
        <begin position="97"/>
        <end position="193"/>
    </location>
</feature>
<dbReference type="GO" id="GO:0004746">
    <property type="term" value="F:riboflavin synthase activity"/>
    <property type="evidence" value="ECO:0007669"/>
    <property type="project" value="UniProtKB-UniRule"/>
</dbReference>
<evidence type="ECO:0000256" key="10">
    <source>
        <dbReference type="NCBIfam" id="TIGR00187"/>
    </source>
</evidence>
<evidence type="ECO:0000256" key="1">
    <source>
        <dbReference type="ARBA" id="ARBA00000968"/>
    </source>
</evidence>
<keyword evidence="7" id="KW-0686">Riboflavin biosynthesis</keyword>
<keyword evidence="14" id="KW-1185">Reference proteome</keyword>
<evidence type="ECO:0000256" key="3">
    <source>
        <dbReference type="ARBA" id="ARBA00004887"/>
    </source>
</evidence>
<dbReference type="InterPro" id="IPR026017">
    <property type="entry name" value="Lumazine-bd_dom"/>
</dbReference>
<dbReference type="OrthoDB" id="9788537at2"/>
<comment type="catalytic activity">
    <reaction evidence="1">
        <text>2 6,7-dimethyl-8-(1-D-ribityl)lumazine + H(+) = 5-amino-6-(D-ribitylamino)uracil + riboflavin</text>
        <dbReference type="Rhea" id="RHEA:20772"/>
        <dbReference type="ChEBI" id="CHEBI:15378"/>
        <dbReference type="ChEBI" id="CHEBI:15934"/>
        <dbReference type="ChEBI" id="CHEBI:57986"/>
        <dbReference type="ChEBI" id="CHEBI:58201"/>
        <dbReference type="EC" id="2.5.1.9"/>
    </reaction>
</comment>
<evidence type="ECO:0000313" key="13">
    <source>
        <dbReference type="EMBL" id="TCS96583.1"/>
    </source>
</evidence>
<sequence>MFTGLVEEVGSIRHMHRSGETMKLTIACNHVLEGTQVGDSIAVNGICLTVTELGKDYFVADVMPETVKRTHLRKQSPRSLVNLERAVAAGQRMGGHFVQGHVDGVGVIQKRHPYENAVLFQIQVAQEWTNLMIEKGSIAVNGISLTLVDVGTDFFTVSIIPHTLQQTQLQVARVGDEVNIECDLIGKYLAKWMGPSQSGTGLTLTQLQQNGFA</sequence>
<dbReference type="EMBL" id="SMAG01000001">
    <property type="protein sequence ID" value="TCS96583.1"/>
    <property type="molecule type" value="Genomic_DNA"/>
</dbReference>
<dbReference type="Proteomes" id="UP000294937">
    <property type="component" value="Unassembled WGS sequence"/>
</dbReference>
<dbReference type="RefSeq" id="WP_131922984.1">
    <property type="nucleotide sequence ID" value="NZ_SMAG01000001.1"/>
</dbReference>
<dbReference type="NCBIfam" id="NF009566">
    <property type="entry name" value="PRK13020.1"/>
    <property type="match status" value="1"/>
</dbReference>
<gene>
    <name evidence="13" type="ORF">EDD58_101218</name>
</gene>
<dbReference type="PROSITE" id="PS51177">
    <property type="entry name" value="LUMAZINE_BIND"/>
    <property type="match status" value="2"/>
</dbReference>
<comment type="function">
    <text evidence="2">Catalyzes the dismutation of two molecules of 6,7-dimethyl-8-ribityllumazine, resulting in the formation of riboflavin and 5-amino-6-(D-ribitylamino)uracil.</text>
</comment>
<evidence type="ECO:0000256" key="4">
    <source>
        <dbReference type="ARBA" id="ARBA00011233"/>
    </source>
</evidence>
<feature type="domain" description="Lumazine-binding" evidence="12">
    <location>
        <begin position="1"/>
        <end position="96"/>
    </location>
</feature>
<dbReference type="FunFam" id="2.40.30.20:FF:000004">
    <property type="entry name" value="Riboflavin synthase, alpha subunit"/>
    <property type="match status" value="1"/>
</dbReference>
<evidence type="ECO:0000256" key="5">
    <source>
        <dbReference type="ARBA" id="ARBA00012827"/>
    </source>
</evidence>
<dbReference type="PANTHER" id="PTHR21098">
    <property type="entry name" value="RIBOFLAVIN SYNTHASE ALPHA CHAIN"/>
    <property type="match status" value="1"/>
</dbReference>
<evidence type="ECO:0000313" key="14">
    <source>
        <dbReference type="Proteomes" id="UP000294937"/>
    </source>
</evidence>